<dbReference type="STRING" id="517418.Ctha_0910"/>
<reference evidence="5 6" key="1">
    <citation type="submission" date="2008-06" db="EMBL/GenBank/DDBJ databases">
        <title>Complete sequence of Chloroherpeton thalassium ATCC 35110.</title>
        <authorList>
            <consortium name="US DOE Joint Genome Institute"/>
            <person name="Lucas S."/>
            <person name="Copeland A."/>
            <person name="Lapidus A."/>
            <person name="Glavina del Rio T."/>
            <person name="Dalin E."/>
            <person name="Tice H."/>
            <person name="Bruce D."/>
            <person name="Goodwin L."/>
            <person name="Pitluck S."/>
            <person name="Schmutz J."/>
            <person name="Larimer F."/>
            <person name="Land M."/>
            <person name="Hauser L."/>
            <person name="Kyrpides N."/>
            <person name="Mikhailova N."/>
            <person name="Liu Z."/>
            <person name="Li T."/>
            <person name="Zhao F."/>
            <person name="Overmann J."/>
            <person name="Bryant D.A."/>
            <person name="Richardson P."/>
        </authorList>
    </citation>
    <scope>NUCLEOTIDE SEQUENCE [LARGE SCALE GENOMIC DNA]</scope>
    <source>
        <strain evidence="6">ATCC 35110 / GB-78</strain>
    </source>
</reference>
<gene>
    <name evidence="5" type="ordered locus">Ctha_0910</name>
</gene>
<evidence type="ECO:0000256" key="4">
    <source>
        <dbReference type="RuleBase" id="RU003939"/>
    </source>
</evidence>
<dbReference type="RefSeq" id="WP_012499459.1">
    <property type="nucleotide sequence ID" value="NC_011026.1"/>
</dbReference>
<dbReference type="OrthoDB" id="9804203at2"/>
<dbReference type="SUPFAM" id="SSF47729">
    <property type="entry name" value="IHF-like DNA-binding proteins"/>
    <property type="match status" value="1"/>
</dbReference>
<dbReference type="PANTHER" id="PTHR33175:SF3">
    <property type="entry name" value="DNA-BINDING PROTEIN HU-BETA"/>
    <property type="match status" value="1"/>
</dbReference>
<keyword evidence="6" id="KW-1185">Reference proteome</keyword>
<comment type="similarity">
    <text evidence="1 4">Belongs to the bacterial histone-like protein family.</text>
</comment>
<dbReference type="GO" id="GO:0003677">
    <property type="term" value="F:DNA binding"/>
    <property type="evidence" value="ECO:0007669"/>
    <property type="project" value="UniProtKB-KW"/>
</dbReference>
<keyword evidence="2" id="KW-0226">DNA condensation</keyword>
<accession>B3QXA1</accession>
<proteinExistence type="inferred from homology"/>
<dbReference type="eggNOG" id="COG0776">
    <property type="taxonomic scope" value="Bacteria"/>
</dbReference>
<name>B3QXA1_CHLT3</name>
<dbReference type="HOGENOM" id="CLU_2104632_0_0_10"/>
<dbReference type="KEGG" id="cts:Ctha_0910"/>
<evidence type="ECO:0000256" key="2">
    <source>
        <dbReference type="ARBA" id="ARBA00023067"/>
    </source>
</evidence>
<evidence type="ECO:0000313" key="5">
    <source>
        <dbReference type="EMBL" id="ACF13375.1"/>
    </source>
</evidence>
<dbReference type="Gene3D" id="4.10.520.10">
    <property type="entry name" value="IHF-like DNA-binding proteins"/>
    <property type="match status" value="1"/>
</dbReference>
<dbReference type="GO" id="GO:0030527">
    <property type="term" value="F:structural constituent of chromatin"/>
    <property type="evidence" value="ECO:0007669"/>
    <property type="project" value="InterPro"/>
</dbReference>
<sequence>MALTRTQNTRKISQTLTRRDLIKLVAKRTQKSEASVAEFVDVTIESLSKLIRNADDELRIELRGLGVFEVKFMKNEATVRDPRTGTIIDYEGRRRKVHFRPSKLIKRALQKEPTD</sequence>
<dbReference type="EMBL" id="CP001100">
    <property type="protein sequence ID" value="ACF13375.1"/>
    <property type="molecule type" value="Genomic_DNA"/>
</dbReference>
<dbReference type="Proteomes" id="UP000001208">
    <property type="component" value="Chromosome"/>
</dbReference>
<keyword evidence="3 5" id="KW-0238">DNA-binding</keyword>
<dbReference type="AlphaFoldDB" id="B3QXA1"/>
<dbReference type="InterPro" id="IPR000119">
    <property type="entry name" value="Hist_DNA-bd"/>
</dbReference>
<evidence type="ECO:0000256" key="1">
    <source>
        <dbReference type="ARBA" id="ARBA00010529"/>
    </source>
</evidence>
<dbReference type="GO" id="GO:0030261">
    <property type="term" value="P:chromosome condensation"/>
    <property type="evidence" value="ECO:0007669"/>
    <property type="project" value="UniProtKB-KW"/>
</dbReference>
<protein>
    <submittedName>
        <fullName evidence="5">Histone family protein DNA-binding protein</fullName>
    </submittedName>
</protein>
<evidence type="ECO:0000313" key="6">
    <source>
        <dbReference type="Proteomes" id="UP000001208"/>
    </source>
</evidence>
<dbReference type="PANTHER" id="PTHR33175">
    <property type="entry name" value="DNA-BINDING PROTEIN HU"/>
    <property type="match status" value="1"/>
</dbReference>
<organism evidence="5 6">
    <name type="scientific">Chloroherpeton thalassium (strain ATCC 35110 / GB-78)</name>
    <dbReference type="NCBI Taxonomy" id="517418"/>
    <lineage>
        <taxon>Bacteria</taxon>
        <taxon>Pseudomonadati</taxon>
        <taxon>Chlorobiota</taxon>
        <taxon>Chlorobiia</taxon>
        <taxon>Chlorobiales</taxon>
        <taxon>Chloroherpetonaceae</taxon>
        <taxon>Chloroherpeton</taxon>
    </lineage>
</organism>
<dbReference type="SMART" id="SM00411">
    <property type="entry name" value="BHL"/>
    <property type="match status" value="1"/>
</dbReference>
<dbReference type="InterPro" id="IPR010992">
    <property type="entry name" value="IHF-like_DNA-bd_dom_sf"/>
</dbReference>
<dbReference type="Pfam" id="PF00216">
    <property type="entry name" value="Bac_DNA_binding"/>
    <property type="match status" value="1"/>
</dbReference>
<evidence type="ECO:0000256" key="3">
    <source>
        <dbReference type="ARBA" id="ARBA00023125"/>
    </source>
</evidence>